<dbReference type="Gene3D" id="1.20.1060.20">
    <property type="match status" value="1"/>
</dbReference>
<organism evidence="9 10">
    <name type="scientific">Gemella sanguinis</name>
    <dbReference type="NCBI Taxonomy" id="84135"/>
    <lineage>
        <taxon>Bacteria</taxon>
        <taxon>Bacillati</taxon>
        <taxon>Bacillota</taxon>
        <taxon>Bacilli</taxon>
        <taxon>Bacillales</taxon>
        <taxon>Gemellaceae</taxon>
        <taxon>Gemella</taxon>
    </lineage>
</organism>
<evidence type="ECO:0000313" key="10">
    <source>
        <dbReference type="Proteomes" id="UP000235670"/>
    </source>
</evidence>
<name>A0A2N6SGI1_9BACL</name>
<comment type="function">
    <text evidence="7">Required for chromosome condensation and partitioning.</text>
</comment>
<dbReference type="Proteomes" id="UP000235670">
    <property type="component" value="Unassembled WGS sequence"/>
</dbReference>
<dbReference type="GO" id="GO:0005737">
    <property type="term" value="C:cytoplasm"/>
    <property type="evidence" value="ECO:0007669"/>
    <property type="project" value="UniProtKB-SubCell"/>
</dbReference>
<dbReference type="GO" id="GO:0006260">
    <property type="term" value="P:DNA replication"/>
    <property type="evidence" value="ECO:0007669"/>
    <property type="project" value="UniProtKB-UniRule"/>
</dbReference>
<evidence type="ECO:0000256" key="7">
    <source>
        <dbReference type="HAMAP-Rule" id="MF_01894"/>
    </source>
</evidence>
<protein>
    <recommendedName>
        <fullName evidence="7">Chromosome partition protein Smc</fullName>
    </recommendedName>
</protein>
<dbReference type="InterPro" id="IPR011890">
    <property type="entry name" value="SMC_prok"/>
</dbReference>
<keyword evidence="2 7" id="KW-0963">Cytoplasm</keyword>
<dbReference type="STRING" id="84135.GCA_001052115_01032"/>
<evidence type="ECO:0000256" key="6">
    <source>
        <dbReference type="ARBA" id="ARBA00023125"/>
    </source>
</evidence>
<comment type="caution">
    <text evidence="9">The sequence shown here is derived from an EMBL/GenBank/DDBJ whole genome shotgun (WGS) entry which is preliminary data.</text>
</comment>
<evidence type="ECO:0000256" key="2">
    <source>
        <dbReference type="ARBA" id="ARBA00022490"/>
    </source>
</evidence>
<dbReference type="GO" id="GO:0005524">
    <property type="term" value="F:ATP binding"/>
    <property type="evidence" value="ECO:0007669"/>
    <property type="project" value="UniProtKB-UniRule"/>
</dbReference>
<sequence length="1184" mass="136534">MKLSKVEIKGFKSFQKKTTFEFKNNLIGVVGPNGSGKSNIIDAIRWVLGEQSAKNLRGSSMKDVIFSGTEDVKRKNFAEVAVTFSNAEKSCEIKRRLYRNGDSEYFLDDKRAKLKDITNVYLDLGINKESYSIITQGKVEDIISSKPVDRRAIIEEASGVLKYKNKKKETNAKLEKTNDNLMRLNDIFSEISSRYEILEEQKNKTQKYLDYSRELEEKDILINIYNISEYQNKLALLLDEKKVIQTEKEALEAKQEELIKDLENVKNSLVSLDKTYIKYHDEELELVQKKESLQSELNVIEERKNNRNLRSEKLDEDISYQLERLRNLQDRLKQREQIKDENKKKIKELNKEIIDLENGGEYNLETIENIIEELKDTYYNLINEETRLENSIEYARKNLESADENYKELYQNIERQKEEYSSKVSELETATNKQSSLKEELSKVESDLVKLTEKNILISSTQKNIDEQLNKGYNFKNNLENRKKFLEDQINNLSFYNIGVKEVLSNKDNIGGVHNSVANIISFDNEYATALDIALGQAQQNIVVENENTAKKCIEHLKKSNKGRVTFLPLNNIKAKVISSDVYSTLVKEEGFINIAENLVSVESNYKNIVSHLLGLVIIVDNMDNANRIARKINFRNRIITLDGQVINSGGSITGGAINKNNNSSIKHKADLDELSSNLEKIDNKIAMLNDEKNQVTSQQKELIEIITKNKDIKEELTFKVKELELEINHKNSEIRTLTTNIKLNENKLSDYKKDDNSFESIEKLTKDLEGIRKELVVLDKKIKEENNKKQNAQSAEELYLEKIAELKIEKSKLEENNKHIQETIENLTIDIKDTQEQLNKLEASKNADSLSEEDEKAILENNSKLISKYSERLATLKTLLSDLDMEKTGLFKREKEITSSQQRNNESLREKIAEFEKLTVAQTKIEVKTDEYLENLVENYSVTYESVAHRLTEENISEIPSYKSRVMSLRREIADLGNVNLNAIEEFEETKERYDFYNEQITDLVEAKEKLEETIAEIDKEVKERFLETFVQVAENFNTIFKELFKGGYADMTLETPNDILNTGIVIEASPPGKKLQNLSLLSGGEKSLTAISLLFAILKVKNPPFVVLDEVEAALDEENVNRFAKFLKVYSVDNQFLVITHRRGTMEAMDTLYGVTMQEKGISYILELELKDVIENFEENIK</sequence>
<gene>
    <name evidence="7 9" type="primary">smc</name>
    <name evidence="9" type="ORF">CJ218_00475</name>
</gene>
<dbReference type="Pfam" id="PF06470">
    <property type="entry name" value="SMC_hinge"/>
    <property type="match status" value="1"/>
</dbReference>
<evidence type="ECO:0000256" key="1">
    <source>
        <dbReference type="ARBA" id="ARBA00004496"/>
    </source>
</evidence>
<dbReference type="Gene3D" id="3.30.70.1620">
    <property type="match status" value="1"/>
</dbReference>
<dbReference type="GO" id="GO:0030261">
    <property type="term" value="P:chromosome condensation"/>
    <property type="evidence" value="ECO:0007669"/>
    <property type="project" value="InterPro"/>
</dbReference>
<dbReference type="NCBIfam" id="TIGR02168">
    <property type="entry name" value="SMC_prok_B"/>
    <property type="match status" value="1"/>
</dbReference>
<dbReference type="SMART" id="SM00968">
    <property type="entry name" value="SMC_hinge"/>
    <property type="match status" value="1"/>
</dbReference>
<dbReference type="HAMAP" id="MF_01894">
    <property type="entry name" value="Smc_prok"/>
    <property type="match status" value="1"/>
</dbReference>
<evidence type="ECO:0000256" key="3">
    <source>
        <dbReference type="ARBA" id="ARBA00022741"/>
    </source>
</evidence>
<dbReference type="FunFam" id="3.40.50.300:FF:000901">
    <property type="entry name" value="Chromosome partition protein Smc"/>
    <property type="match status" value="1"/>
</dbReference>
<comment type="subunit">
    <text evidence="7">Homodimer.</text>
</comment>
<dbReference type="CDD" id="cd03278">
    <property type="entry name" value="ABC_SMC_barmotin"/>
    <property type="match status" value="1"/>
</dbReference>
<dbReference type="InterPro" id="IPR027417">
    <property type="entry name" value="P-loop_NTPase"/>
</dbReference>
<keyword evidence="4 7" id="KW-0067">ATP-binding</keyword>
<dbReference type="PANTHER" id="PTHR43977">
    <property type="entry name" value="STRUCTURAL MAINTENANCE OF CHROMOSOMES PROTEIN 3"/>
    <property type="match status" value="1"/>
</dbReference>
<dbReference type="InterPro" id="IPR003395">
    <property type="entry name" value="RecF/RecN/SMC_N"/>
</dbReference>
<keyword evidence="3 7" id="KW-0547">Nucleotide-binding</keyword>
<proteinExistence type="inferred from homology"/>
<reference evidence="9 10" key="1">
    <citation type="submission" date="2017-09" db="EMBL/GenBank/DDBJ databases">
        <title>Bacterial strain isolated from the female urinary microbiota.</title>
        <authorList>
            <person name="Thomas-White K."/>
            <person name="Kumar N."/>
            <person name="Forster S."/>
            <person name="Putonti C."/>
            <person name="Lawley T."/>
            <person name="Wolfe A.J."/>
        </authorList>
    </citation>
    <scope>NUCLEOTIDE SEQUENCE [LARGE SCALE GENOMIC DNA]</scope>
    <source>
        <strain evidence="9 10">UMB0186</strain>
    </source>
</reference>
<dbReference type="InterPro" id="IPR036277">
    <property type="entry name" value="SMC_hinge_sf"/>
</dbReference>
<dbReference type="OrthoDB" id="9808768at2"/>
<dbReference type="RefSeq" id="WP_102189237.1">
    <property type="nucleotide sequence ID" value="NZ_PNGT01000001.1"/>
</dbReference>
<evidence type="ECO:0000256" key="5">
    <source>
        <dbReference type="ARBA" id="ARBA00023054"/>
    </source>
</evidence>
<accession>A0A2N6SGI1</accession>
<feature type="coiled-coil region" evidence="7">
    <location>
        <begin position="672"/>
        <end position="845"/>
    </location>
</feature>
<comment type="subcellular location">
    <subcellularLocation>
        <location evidence="1 7">Cytoplasm</location>
    </subcellularLocation>
</comment>
<dbReference type="PIRSF" id="PIRSF005719">
    <property type="entry name" value="SMC"/>
    <property type="match status" value="1"/>
</dbReference>
<dbReference type="EMBL" id="PNGT01000001">
    <property type="protein sequence ID" value="PMC53054.1"/>
    <property type="molecule type" value="Genomic_DNA"/>
</dbReference>
<comment type="similarity">
    <text evidence="7">Belongs to the SMC family.</text>
</comment>
<feature type="domain" description="SMC hinge" evidence="8">
    <location>
        <begin position="511"/>
        <end position="630"/>
    </location>
</feature>
<dbReference type="AlphaFoldDB" id="A0A2N6SGI1"/>
<dbReference type="GO" id="GO:0007062">
    <property type="term" value="P:sister chromatid cohesion"/>
    <property type="evidence" value="ECO:0007669"/>
    <property type="project" value="InterPro"/>
</dbReference>
<keyword evidence="5 7" id="KW-0175">Coiled coil</keyword>
<dbReference type="Gene3D" id="3.40.50.300">
    <property type="entry name" value="P-loop containing nucleotide triphosphate hydrolases"/>
    <property type="match status" value="2"/>
</dbReference>
<feature type="coiled-coil region" evidence="7">
    <location>
        <begin position="981"/>
        <end position="1029"/>
    </location>
</feature>
<dbReference type="InterPro" id="IPR010935">
    <property type="entry name" value="SMC_hinge"/>
</dbReference>
<dbReference type="GO" id="GO:0005694">
    <property type="term" value="C:chromosome"/>
    <property type="evidence" value="ECO:0007669"/>
    <property type="project" value="InterPro"/>
</dbReference>
<dbReference type="GO" id="GO:0003677">
    <property type="term" value="F:DNA binding"/>
    <property type="evidence" value="ECO:0007669"/>
    <property type="project" value="UniProtKB-UniRule"/>
</dbReference>
<feature type="coiled-coil region" evidence="7">
    <location>
        <begin position="160"/>
        <end position="496"/>
    </location>
</feature>
<keyword evidence="6 7" id="KW-0238">DNA-binding</keyword>
<dbReference type="GO" id="GO:0007059">
    <property type="term" value="P:chromosome segregation"/>
    <property type="evidence" value="ECO:0007669"/>
    <property type="project" value="UniProtKB-UniRule"/>
</dbReference>
<evidence type="ECO:0000259" key="8">
    <source>
        <dbReference type="SMART" id="SM00968"/>
    </source>
</evidence>
<dbReference type="GO" id="GO:0016887">
    <property type="term" value="F:ATP hydrolysis activity"/>
    <property type="evidence" value="ECO:0007669"/>
    <property type="project" value="InterPro"/>
</dbReference>
<evidence type="ECO:0000313" key="9">
    <source>
        <dbReference type="EMBL" id="PMC53054.1"/>
    </source>
</evidence>
<dbReference type="SUPFAM" id="SSF52540">
    <property type="entry name" value="P-loop containing nucleoside triphosphate hydrolases"/>
    <property type="match status" value="1"/>
</dbReference>
<dbReference type="SUPFAM" id="SSF75553">
    <property type="entry name" value="Smc hinge domain"/>
    <property type="match status" value="1"/>
</dbReference>
<dbReference type="InterPro" id="IPR024704">
    <property type="entry name" value="SMC"/>
</dbReference>
<evidence type="ECO:0000256" key="4">
    <source>
        <dbReference type="ARBA" id="ARBA00022840"/>
    </source>
</evidence>
<feature type="binding site" evidence="7">
    <location>
        <begin position="32"/>
        <end position="39"/>
    </location>
    <ligand>
        <name>ATP</name>
        <dbReference type="ChEBI" id="CHEBI:30616"/>
    </ligand>
</feature>
<dbReference type="Pfam" id="PF02463">
    <property type="entry name" value="SMC_N"/>
    <property type="match status" value="1"/>
</dbReference>
<comment type="domain">
    <text evidence="7">Contains large globular domains required for ATP hydrolysis at each terminus and a third globular domain forming a flexible hinge near the middle of the molecule. These domains are separated by coiled-coil structures.</text>
</comment>